<feature type="region of interest" description="Disordered" evidence="1">
    <location>
        <begin position="1"/>
        <end position="28"/>
    </location>
</feature>
<feature type="compositionally biased region" description="Basic and acidic residues" evidence="1">
    <location>
        <begin position="95"/>
        <end position="136"/>
    </location>
</feature>
<evidence type="ECO:0000313" key="2">
    <source>
        <dbReference type="EMBL" id="KAG2254915.1"/>
    </source>
</evidence>
<dbReference type="EMBL" id="JAAMPC010000016">
    <property type="protein sequence ID" value="KAG2254915.1"/>
    <property type="molecule type" value="Genomic_DNA"/>
</dbReference>
<keyword evidence="3" id="KW-1185">Reference proteome</keyword>
<feature type="region of interest" description="Disordered" evidence="1">
    <location>
        <begin position="95"/>
        <end position="173"/>
    </location>
</feature>
<feature type="region of interest" description="Disordered" evidence="1">
    <location>
        <begin position="375"/>
        <end position="396"/>
    </location>
</feature>
<name>A0A8X7PNV9_BRACI</name>
<accession>A0A8X7PNV9</accession>
<comment type="caution">
    <text evidence="2">The sequence shown here is derived from an EMBL/GenBank/DDBJ whole genome shotgun (WGS) entry which is preliminary data.</text>
</comment>
<evidence type="ECO:0000313" key="3">
    <source>
        <dbReference type="Proteomes" id="UP000886595"/>
    </source>
</evidence>
<evidence type="ECO:0000256" key="1">
    <source>
        <dbReference type="SAM" id="MobiDB-lite"/>
    </source>
</evidence>
<organism evidence="2 3">
    <name type="scientific">Brassica carinata</name>
    <name type="common">Ethiopian mustard</name>
    <name type="synonym">Abyssinian cabbage</name>
    <dbReference type="NCBI Taxonomy" id="52824"/>
    <lineage>
        <taxon>Eukaryota</taxon>
        <taxon>Viridiplantae</taxon>
        <taxon>Streptophyta</taxon>
        <taxon>Embryophyta</taxon>
        <taxon>Tracheophyta</taxon>
        <taxon>Spermatophyta</taxon>
        <taxon>Magnoliopsida</taxon>
        <taxon>eudicotyledons</taxon>
        <taxon>Gunneridae</taxon>
        <taxon>Pentapetalae</taxon>
        <taxon>rosids</taxon>
        <taxon>malvids</taxon>
        <taxon>Brassicales</taxon>
        <taxon>Brassicaceae</taxon>
        <taxon>Brassiceae</taxon>
        <taxon>Brassica</taxon>
    </lineage>
</organism>
<feature type="compositionally biased region" description="Basic and acidic residues" evidence="1">
    <location>
        <begin position="1"/>
        <end position="13"/>
    </location>
</feature>
<feature type="region of interest" description="Disordered" evidence="1">
    <location>
        <begin position="222"/>
        <end position="276"/>
    </location>
</feature>
<feature type="compositionally biased region" description="Basic and acidic residues" evidence="1">
    <location>
        <begin position="243"/>
        <end position="254"/>
    </location>
</feature>
<sequence length="494" mass="55643">MDRRYSRSEKEKWQAPTQAPTKRPPVRIPANENEDLIEANRLTIIGRLTNPVIQKPRAVIDFMAHEHDCPLRPINSLPPKERKLGITQSIALQRIEAENKRHDDRRGYRRPDDLRSSLRPTEDSFSHSRRDRDRNMNRRHYDRRDEPTREQSILSRTARSNSAYHRSNAPAMQYRVVDRSKASAGSSFPQQNSPFIPEGQDIREVNSERVLPITARVEITPTRNIKERLGTSSAGKDGANSGSKDRRSALERLSDPIASKEAPVRKTPSFDSGRLQLADDGAEDLNPIDQAIMEETNQTERVPATQRLGGSNPGIRSNRGTIPIAAQSKSNTKRKVTRTPIRKRVVRSPLLGVTSKKSNNARSATTTRRRLNVDKDNTVPCNKAGPSNQRKKNGQPTTKLQILRYSHYFSVPPVGLSGGLSLLWNDDTDITILESSPNLIDARIEYKGITSFVSFIYGPPATENRAAFWGKLGANKKNNQLYPDGRGCSRRSRL</sequence>
<reference evidence="2 3" key="1">
    <citation type="submission" date="2020-02" db="EMBL/GenBank/DDBJ databases">
        <authorList>
            <person name="Ma Q."/>
            <person name="Huang Y."/>
            <person name="Song X."/>
            <person name="Pei D."/>
        </authorList>
    </citation>
    <scope>NUCLEOTIDE SEQUENCE [LARGE SCALE GENOMIC DNA]</scope>
    <source>
        <strain evidence="2">Sxm20200214</strain>
        <tissue evidence="2">Leaf</tissue>
    </source>
</reference>
<dbReference type="Proteomes" id="UP000886595">
    <property type="component" value="Unassembled WGS sequence"/>
</dbReference>
<proteinExistence type="predicted"/>
<dbReference type="AlphaFoldDB" id="A0A8X7PNV9"/>
<feature type="compositionally biased region" description="Polar residues" evidence="1">
    <location>
        <begin position="150"/>
        <end position="165"/>
    </location>
</feature>
<gene>
    <name evidence="2" type="ORF">Bca52824_085051</name>
</gene>
<protein>
    <submittedName>
        <fullName evidence="2">Uncharacterized protein</fullName>
    </submittedName>
</protein>
<dbReference type="OrthoDB" id="1134353at2759"/>